<dbReference type="InterPro" id="IPR029021">
    <property type="entry name" value="Prot-tyrosine_phosphatase-like"/>
</dbReference>
<gene>
    <name evidence="3" type="ORF">F4695_001816</name>
</gene>
<proteinExistence type="inferred from homology"/>
<evidence type="ECO:0000313" key="4">
    <source>
        <dbReference type="Proteomes" id="UP000585437"/>
    </source>
</evidence>
<dbReference type="AlphaFoldDB" id="A0A7X0JKE7"/>
<dbReference type="CDD" id="cd14529">
    <property type="entry name" value="TpbA-like"/>
    <property type="match status" value="1"/>
</dbReference>
<keyword evidence="2" id="KW-0472">Membrane</keyword>
<dbReference type="Gene3D" id="3.90.190.10">
    <property type="entry name" value="Protein tyrosine phosphatase superfamily"/>
    <property type="match status" value="1"/>
</dbReference>
<reference evidence="3 4" key="1">
    <citation type="submission" date="2020-08" db="EMBL/GenBank/DDBJ databases">
        <title>The Agave Microbiome: Exploring the role of microbial communities in plant adaptations to desert environments.</title>
        <authorList>
            <person name="Partida-Martinez L.P."/>
        </authorList>
    </citation>
    <scope>NUCLEOTIDE SEQUENCE [LARGE SCALE GENOMIC DNA]</scope>
    <source>
        <strain evidence="3 4">AS3.12</strain>
    </source>
</reference>
<dbReference type="GO" id="GO:0004721">
    <property type="term" value="F:phosphoprotein phosphatase activity"/>
    <property type="evidence" value="ECO:0007669"/>
    <property type="project" value="InterPro"/>
</dbReference>
<feature type="transmembrane region" description="Helical" evidence="2">
    <location>
        <begin position="12"/>
        <end position="30"/>
    </location>
</feature>
<name>A0A7X0JKE7_9HYPH</name>
<keyword evidence="4" id="KW-1185">Reference proteome</keyword>
<comment type="caution">
    <text evidence="3">The sequence shown here is derived from an EMBL/GenBank/DDBJ whole genome shotgun (WGS) entry which is preliminary data.</text>
</comment>
<protein>
    <submittedName>
        <fullName evidence="3">Protein tyrosine/serine phosphatase</fullName>
    </submittedName>
</protein>
<comment type="similarity">
    <text evidence="1">Belongs to the protein-tyrosine phosphatase family.</text>
</comment>
<organism evidence="3 4">
    <name type="scientific">Rhizobium soli</name>
    <dbReference type="NCBI Taxonomy" id="424798"/>
    <lineage>
        <taxon>Bacteria</taxon>
        <taxon>Pseudomonadati</taxon>
        <taxon>Pseudomonadota</taxon>
        <taxon>Alphaproteobacteria</taxon>
        <taxon>Hyphomicrobiales</taxon>
        <taxon>Rhizobiaceae</taxon>
        <taxon>Rhizobium/Agrobacterium group</taxon>
        <taxon>Rhizobium</taxon>
    </lineage>
</organism>
<dbReference type="PANTHER" id="PTHR31126:SF72">
    <property type="entry name" value="DUAL SPECIFICITY PROTEIN PHOSPHATASE TPBA"/>
    <property type="match status" value="1"/>
</dbReference>
<dbReference type="SUPFAM" id="SSF52799">
    <property type="entry name" value="(Phosphotyrosine protein) phosphatases II"/>
    <property type="match status" value="1"/>
</dbReference>
<dbReference type="Proteomes" id="UP000585437">
    <property type="component" value="Unassembled WGS sequence"/>
</dbReference>
<evidence type="ECO:0000256" key="1">
    <source>
        <dbReference type="ARBA" id="ARBA00009580"/>
    </source>
</evidence>
<dbReference type="PROSITE" id="PS00383">
    <property type="entry name" value="TYR_PHOSPHATASE_1"/>
    <property type="match status" value="1"/>
</dbReference>
<sequence length="202" mass="22462">MEQSRVRSWFRMGASAIFAAALGLGAYLGYLQLSGNFHTVIDGELYRSAQPGAADIETYAKTYGIRTIVNLRGEDDKAGWYAEEVSAAKRLGLTHLDFRMSASRQLSEAEADRLVTMMRDAPKPILIHCRSGSDRTGLAAGLYSSEIADMSEEIAERQLSLYFGHIGIPVISSAYAMDRTWERLEHHSKRDRIALLTTDIDL</sequence>
<dbReference type="InterPro" id="IPR026893">
    <property type="entry name" value="Tyr/Ser_Pase_IphP-type"/>
</dbReference>
<dbReference type="Pfam" id="PF13350">
    <property type="entry name" value="Y_phosphatase3"/>
    <property type="match status" value="1"/>
</dbReference>
<dbReference type="PANTHER" id="PTHR31126">
    <property type="entry name" value="TYROSINE-PROTEIN PHOSPHATASE"/>
    <property type="match status" value="1"/>
</dbReference>
<accession>A0A7X0JKE7</accession>
<keyword evidence="2" id="KW-1133">Transmembrane helix</keyword>
<dbReference type="EMBL" id="JACHBU010000003">
    <property type="protein sequence ID" value="MBB6508467.1"/>
    <property type="molecule type" value="Genomic_DNA"/>
</dbReference>
<evidence type="ECO:0000313" key="3">
    <source>
        <dbReference type="EMBL" id="MBB6508467.1"/>
    </source>
</evidence>
<keyword evidence="2" id="KW-0812">Transmembrane</keyword>
<dbReference type="RefSeq" id="WP_246453973.1">
    <property type="nucleotide sequence ID" value="NZ_JACHBU010000003.1"/>
</dbReference>
<evidence type="ECO:0000256" key="2">
    <source>
        <dbReference type="SAM" id="Phobius"/>
    </source>
</evidence>
<dbReference type="InterPro" id="IPR016130">
    <property type="entry name" value="Tyr_Pase_AS"/>
</dbReference>